<name>A0AA48WEW6_9BURK</name>
<reference evidence="1 2" key="1">
    <citation type="submission" date="2020-11" db="EMBL/GenBank/DDBJ databases">
        <authorList>
            <person name="Sun Q."/>
        </authorList>
    </citation>
    <scope>NUCLEOTIDE SEQUENCE [LARGE SCALE GENOMIC DNA]</scope>
    <source>
        <strain evidence="1 2">P8398</strain>
    </source>
</reference>
<protein>
    <submittedName>
        <fullName evidence="1">Uncharacterized protein</fullName>
    </submittedName>
</protein>
<proteinExistence type="predicted"/>
<evidence type="ECO:0000313" key="2">
    <source>
        <dbReference type="Proteomes" id="UP000662888"/>
    </source>
</evidence>
<organism evidence="1 2">
    <name type="scientific">Massilia antarctica</name>
    <dbReference type="NCBI Taxonomy" id="2765360"/>
    <lineage>
        <taxon>Bacteria</taxon>
        <taxon>Pseudomonadati</taxon>
        <taxon>Pseudomonadota</taxon>
        <taxon>Betaproteobacteria</taxon>
        <taxon>Burkholderiales</taxon>
        <taxon>Oxalobacteraceae</taxon>
        <taxon>Telluria group</taxon>
        <taxon>Massilia</taxon>
    </lineage>
</organism>
<accession>A0AA48WEW6</accession>
<dbReference type="EMBL" id="CP065053">
    <property type="protein sequence ID" value="QPI51405.1"/>
    <property type="molecule type" value="Genomic_DNA"/>
</dbReference>
<keyword evidence="2" id="KW-1185">Reference proteome</keyword>
<dbReference type="RefSeq" id="WP_206091003.1">
    <property type="nucleotide sequence ID" value="NZ_CP065053.1"/>
</dbReference>
<gene>
    <name evidence="1" type="ORF">IV454_07775</name>
</gene>
<dbReference type="Proteomes" id="UP000662888">
    <property type="component" value="Chromosome"/>
</dbReference>
<sequence>MTWLRRQVGSQRVPGLDASQISNDVIKAMLFDFLPAWDGNAADFSAGA</sequence>
<evidence type="ECO:0000313" key="1">
    <source>
        <dbReference type="EMBL" id="QPI51405.1"/>
    </source>
</evidence>